<dbReference type="GO" id="GO:0016787">
    <property type="term" value="F:hydrolase activity"/>
    <property type="evidence" value="ECO:0007669"/>
    <property type="project" value="UniProtKB-KW"/>
</dbReference>
<keyword evidence="3" id="KW-1185">Reference proteome</keyword>
<dbReference type="Gene3D" id="2.60.120.1390">
    <property type="match status" value="1"/>
</dbReference>
<evidence type="ECO:0000313" key="3">
    <source>
        <dbReference type="Proteomes" id="UP001596147"/>
    </source>
</evidence>
<gene>
    <name evidence="2" type="ORF">ACFPM4_07625</name>
</gene>
<dbReference type="Pfam" id="PF11175">
    <property type="entry name" value="DUF2961"/>
    <property type="match status" value="1"/>
</dbReference>
<feature type="region of interest" description="Disordered" evidence="1">
    <location>
        <begin position="1"/>
        <end position="20"/>
    </location>
</feature>
<sequence length="338" mass="39097">MLHSISQLRKGKSNQFTTNNPITKKKTITVHPGEKEVFVSSEKPGVISRIWITIPRWFWAHWEPHIPTDPSILKKLILRIYWDGSDTPSVEAPIGDFFGIGHCEYRHYLSQYIGMSSGGFYSYFPMPYNKVRIEIENLHSSLAPEVFLNANYQETDAQPESEGRFHCLFRTDRLQGSDPLPLIEAQGRGHYVGCCISMQAEDFNYLSYLEAPEYVYIDTKEGEPPTFTGTGLEDYFNGGWYFRDGEFYGPLHGVPLKDTLRSMISMYRFHDQDAISFEKSLKIDFVSPWNPERLKPYWFSSTAYWYQDGVGKLSSELPSVDKLMSMYRVRDVDHQSIP</sequence>
<accession>A0ABW0LFR1</accession>
<dbReference type="Proteomes" id="UP001596147">
    <property type="component" value="Unassembled WGS sequence"/>
</dbReference>
<evidence type="ECO:0000313" key="2">
    <source>
        <dbReference type="EMBL" id="MFC5464619.1"/>
    </source>
</evidence>
<evidence type="ECO:0000256" key="1">
    <source>
        <dbReference type="SAM" id="MobiDB-lite"/>
    </source>
</evidence>
<protein>
    <submittedName>
        <fullName evidence="2">Glycoside hydrolase family 172 protein</fullName>
    </submittedName>
</protein>
<dbReference type="RefSeq" id="WP_382349716.1">
    <property type="nucleotide sequence ID" value="NZ_JBHSMC010000010.1"/>
</dbReference>
<dbReference type="EMBL" id="JBHSMC010000010">
    <property type="protein sequence ID" value="MFC5464619.1"/>
    <property type="molecule type" value="Genomic_DNA"/>
</dbReference>
<reference evidence="3" key="1">
    <citation type="journal article" date="2019" name="Int. J. Syst. Evol. Microbiol.">
        <title>The Global Catalogue of Microorganisms (GCM) 10K type strain sequencing project: providing services to taxonomists for standard genome sequencing and annotation.</title>
        <authorList>
            <consortium name="The Broad Institute Genomics Platform"/>
            <consortium name="The Broad Institute Genome Sequencing Center for Infectious Disease"/>
            <person name="Wu L."/>
            <person name="Ma J."/>
        </authorList>
    </citation>
    <scope>NUCLEOTIDE SEQUENCE [LARGE SCALE GENOMIC DNA]</scope>
    <source>
        <strain evidence="3">CGMCC 1.12237</strain>
    </source>
</reference>
<dbReference type="InterPro" id="IPR021345">
    <property type="entry name" value="DUF2961"/>
</dbReference>
<keyword evidence="2" id="KW-0378">Hydrolase</keyword>
<name>A0ABW0LFR1_9BACI</name>
<proteinExistence type="predicted"/>
<comment type="caution">
    <text evidence="2">The sequence shown here is derived from an EMBL/GenBank/DDBJ whole genome shotgun (WGS) entry which is preliminary data.</text>
</comment>
<organism evidence="2 3">
    <name type="scientific">Lederbergia graminis</name>
    <dbReference type="NCBI Taxonomy" id="735518"/>
    <lineage>
        <taxon>Bacteria</taxon>
        <taxon>Bacillati</taxon>
        <taxon>Bacillota</taxon>
        <taxon>Bacilli</taxon>
        <taxon>Bacillales</taxon>
        <taxon>Bacillaceae</taxon>
        <taxon>Lederbergia</taxon>
    </lineage>
</organism>